<dbReference type="Pfam" id="PF00353">
    <property type="entry name" value="HemolysinCabind"/>
    <property type="match status" value="11"/>
</dbReference>
<feature type="compositionally biased region" description="Polar residues" evidence="4">
    <location>
        <begin position="134"/>
        <end position="145"/>
    </location>
</feature>
<protein>
    <recommendedName>
        <fullName evidence="7">Structural toxin protein RtxA</fullName>
    </recommendedName>
</protein>
<dbReference type="InterPro" id="IPR050557">
    <property type="entry name" value="RTX_toxin/Mannuronan_C5-epim"/>
</dbReference>
<proteinExistence type="predicted"/>
<evidence type="ECO:0000313" key="5">
    <source>
        <dbReference type="EMBL" id="MBL7527091.1"/>
    </source>
</evidence>
<sequence>MGNDILRGSNGNDLLFGNDGDDSIFGDNNDDIIEGGNGINTMDGGAGNDTFKVNAGETGVNTFQGGTGTDQIVATTNATVFLSSTYSVANSIEQINGAINPSTNIIQGQDGVNENWNFSTTALTNIDAIQTGSGNDTVTGSTGNDTIDGGLGNDTLRGGNGNDLLFGNDGNDSIFGDNNDDIIEGGNGTNTMDGGAGNDTFKVNAGESGVNTFQGGTGTDQIVATTNATLFLSTTFGAANSIEQINGAINPSTNIIQGQDGVNENWNFSTTSLTDIDAIQTGSGNDTVTGSTGNDTIDGGLGNDTLRGGNGNDLLFGNDGDDSIFGDNNDDIIEGGNGTNTMDGGAGNDTFKVNAGESGVNTFQGGTGTDQIVAATNATLFLSTTYGAANSIEQINGAVNPSTNIIQGRDGINENWNFSTTALTNIDAIQTGSGNDTVTGSTGNDTIDGGLGNDTLNGFNGDDTLYGNDGTDVINGNLGNDTLYGNDGNDTIHGNENNDLIYGNAGNDSLFGDDGDDIIEGGNGTNTMDGGAGNDTFKVNAVETGVNTFQGGTGTDQIVAATNATLFLSATYSATNSIEQINGAINPSTNIIQGQDGVNENWNFSTTSLTDIDAIQTGSGNDTVTGSTGNDTIDGGLGNDTLRGGNGNDLLFGNDGDDSIFGDNNDDIIEGGNGTNTMDGGAGNDTFKVNAGESGVNTFQGGTGTDQIVAATNATLFLSTTYGAANSIEQINGAVNPSTNIIQGRDGINENWNFSTTALTNIDAIQTGSGNDTVTGSTGNDTIDGGLGNDTLNGFNGDDTLYGNDGTDVINGNLGNDTLYGNAGNDTIHGNENNDDLNGNDGNDILFGDAGNDFVNDGKGNDVSNGGVDIDTALLRFNYSDYTFSYNAGTQILTATNTVEGVEKDTYVNFEFYNFNGTLYSFNAGVFTPVIPPVVLDLNGDGVHYSNQPVLFDANGDGILDKTQWISKEDGMLTFDKNADGRLTDITEISFVTYREGARTDLEGLKAFDTNHNNQLDQDDKDWASFGVTQNNQFMNLDELNILSIQLESDNHYQIPETGIIEFGQGIFTYSDGSIGKTADVAFAYELINEYSVLDNQANSLDTILNANQEKTPDIQPRQSAATEVEMTEGLPATIQSFTEPLPQILELV</sequence>
<dbReference type="EMBL" id="JADWVN010000021">
    <property type="protein sequence ID" value="MBL7527091.1"/>
    <property type="molecule type" value="Genomic_DNA"/>
</dbReference>
<dbReference type="PROSITE" id="PS00330">
    <property type="entry name" value="HEMOLYSIN_CALCIUM"/>
    <property type="match status" value="3"/>
</dbReference>
<accession>A0ABS1WCK6</accession>
<dbReference type="Proteomes" id="UP000809910">
    <property type="component" value="Unassembled WGS sequence"/>
</dbReference>
<feature type="region of interest" description="Disordered" evidence="4">
    <location>
        <begin position="134"/>
        <end position="153"/>
    </location>
</feature>
<evidence type="ECO:0000256" key="3">
    <source>
        <dbReference type="ARBA" id="ARBA00022837"/>
    </source>
</evidence>
<dbReference type="InterPro" id="IPR001343">
    <property type="entry name" value="Hemolysn_Ca-bd"/>
</dbReference>
<dbReference type="InterPro" id="IPR011049">
    <property type="entry name" value="Serralysin-like_metalloprot_C"/>
</dbReference>
<keyword evidence="2" id="KW-0964">Secreted</keyword>
<feature type="region of interest" description="Disordered" evidence="4">
    <location>
        <begin position="284"/>
        <end position="304"/>
    </location>
</feature>
<comment type="subcellular location">
    <subcellularLocation>
        <location evidence="1">Secreted</location>
    </subcellularLocation>
</comment>
<feature type="compositionally biased region" description="Polar residues" evidence="4">
    <location>
        <begin position="284"/>
        <end position="295"/>
    </location>
</feature>
<reference evidence="5 6" key="1">
    <citation type="submission" date="2020-12" db="EMBL/GenBank/DDBJ databases">
        <title>WGS of Legionella: environmental sample.</title>
        <authorList>
            <person name="Cristino S."/>
            <person name="Girolamini L."/>
            <person name="Salaris S."/>
            <person name="Pascale M.R."/>
            <person name="Mazzotta M."/>
            <person name="Orsini M."/>
            <person name="Grottola A."/>
        </authorList>
    </citation>
    <scope>NUCLEOTIDE SEQUENCE [LARGE SCALE GENOMIC DNA]</scope>
    <source>
        <strain evidence="5 6">30cs62</strain>
    </source>
</reference>
<evidence type="ECO:0000256" key="2">
    <source>
        <dbReference type="ARBA" id="ARBA00022525"/>
    </source>
</evidence>
<dbReference type="SUPFAM" id="SSF51120">
    <property type="entry name" value="beta-Roll"/>
    <property type="match status" value="6"/>
</dbReference>
<evidence type="ECO:0000256" key="4">
    <source>
        <dbReference type="SAM" id="MobiDB-lite"/>
    </source>
</evidence>
<dbReference type="PANTHER" id="PTHR38340:SF1">
    <property type="entry name" value="S-LAYER PROTEIN"/>
    <property type="match status" value="1"/>
</dbReference>
<keyword evidence="6" id="KW-1185">Reference proteome</keyword>
<dbReference type="PANTHER" id="PTHR38340">
    <property type="entry name" value="S-LAYER PROTEIN"/>
    <property type="match status" value="1"/>
</dbReference>
<name>A0ABS1WCK6_9GAMM</name>
<gene>
    <name evidence="5" type="ORF">I5282_10965</name>
</gene>
<evidence type="ECO:0000313" key="6">
    <source>
        <dbReference type="Proteomes" id="UP000809910"/>
    </source>
</evidence>
<evidence type="ECO:0008006" key="7">
    <source>
        <dbReference type="Google" id="ProtNLM"/>
    </source>
</evidence>
<organism evidence="5 6">
    <name type="scientific">Legionella bononiensis</name>
    <dbReference type="NCBI Taxonomy" id="2793102"/>
    <lineage>
        <taxon>Bacteria</taxon>
        <taxon>Pseudomonadati</taxon>
        <taxon>Pseudomonadota</taxon>
        <taxon>Gammaproteobacteria</taxon>
        <taxon>Legionellales</taxon>
        <taxon>Legionellaceae</taxon>
        <taxon>Legionella</taxon>
    </lineage>
</organism>
<comment type="caution">
    <text evidence="5">The sequence shown here is derived from an EMBL/GenBank/DDBJ whole genome shotgun (WGS) entry which is preliminary data.</text>
</comment>
<dbReference type="InterPro" id="IPR018511">
    <property type="entry name" value="Hemolysin-typ_Ca-bd_CS"/>
</dbReference>
<feature type="compositionally biased region" description="Polar residues" evidence="4">
    <location>
        <begin position="620"/>
        <end position="631"/>
    </location>
</feature>
<dbReference type="PRINTS" id="PR00313">
    <property type="entry name" value="CABNDNGRPT"/>
</dbReference>
<dbReference type="Gene3D" id="2.150.10.10">
    <property type="entry name" value="Serralysin-like metalloprotease, C-terminal"/>
    <property type="match status" value="6"/>
</dbReference>
<evidence type="ECO:0000256" key="1">
    <source>
        <dbReference type="ARBA" id="ARBA00004613"/>
    </source>
</evidence>
<keyword evidence="3" id="KW-0106">Calcium</keyword>
<feature type="region of interest" description="Disordered" evidence="4">
    <location>
        <begin position="620"/>
        <end position="640"/>
    </location>
</feature>